<feature type="compositionally biased region" description="Low complexity" evidence="1">
    <location>
        <begin position="359"/>
        <end position="376"/>
    </location>
</feature>
<accession>D8U6I0</accession>
<dbReference type="Proteomes" id="UP000001058">
    <property type="component" value="Unassembled WGS sequence"/>
</dbReference>
<dbReference type="EMBL" id="GL378362">
    <property type="protein sequence ID" value="EFJ44651.1"/>
    <property type="molecule type" value="Genomic_DNA"/>
</dbReference>
<dbReference type="OrthoDB" id="10600370at2759"/>
<dbReference type="RefSeq" id="XP_002954227.1">
    <property type="nucleotide sequence ID" value="XM_002954181.1"/>
</dbReference>
<evidence type="ECO:0000256" key="1">
    <source>
        <dbReference type="SAM" id="MobiDB-lite"/>
    </source>
</evidence>
<feature type="compositionally biased region" description="Low complexity" evidence="1">
    <location>
        <begin position="38"/>
        <end position="58"/>
    </location>
</feature>
<sequence>MRAGARNGGGGGGGAAAAVSGAGFGAIVQPEAEPASVPRSAAARGGRTPAAAAGAQPPASSPLPATPLSAVRRISSGAGFDSTMVDKEDYYGTVVVHNEYDAAAVHSDGGAGGNGLAVALAAYRTPATPAGGPAGAAEYGSAMVVGGTMIERSGTVRRSNEMADASGDGADGCGGGGGGYLAAVRAAAAEAQNGDRHAKPLDSPLGSRPAAAHHLDEVERVRERLHSLYDGGLVVPLPFFKASQAQPLALLCPSEPFAGSCSHAVQGPLLPPPLPPPLAGSSRQEGAAAAVAAAGAPYRRVQHGGGGGGGGALTRSGGGVAAVPPPPASAAAAAAAGGTSWVGALQKTSQPSLPPLPPLQQQQQQLSSSPQQQSQPHVLQSNAAPPASLDLHGVDPEAYGVVLELVQQSAAMARQRGEVVSEPGSAAVDPLPPTVVTQLLFHPALQNLARTLTYNRRCLASLPLDRRAQEELQESCNQLSAALQCVLSL</sequence>
<feature type="region of interest" description="Disordered" evidence="1">
    <location>
        <begin position="345"/>
        <end position="391"/>
    </location>
</feature>
<dbReference type="InParanoid" id="D8U6I0"/>
<feature type="region of interest" description="Disordered" evidence="1">
    <location>
        <begin position="302"/>
        <end position="331"/>
    </location>
</feature>
<reference evidence="2 3" key="1">
    <citation type="journal article" date="2010" name="Science">
        <title>Genomic analysis of organismal complexity in the multicellular green alga Volvox carteri.</title>
        <authorList>
            <person name="Prochnik S.E."/>
            <person name="Umen J."/>
            <person name="Nedelcu A.M."/>
            <person name="Hallmann A."/>
            <person name="Miller S.M."/>
            <person name="Nishii I."/>
            <person name="Ferris P."/>
            <person name="Kuo A."/>
            <person name="Mitros T."/>
            <person name="Fritz-Laylin L.K."/>
            <person name="Hellsten U."/>
            <person name="Chapman J."/>
            <person name="Simakov O."/>
            <person name="Rensing S.A."/>
            <person name="Terry A."/>
            <person name="Pangilinan J."/>
            <person name="Kapitonov V."/>
            <person name="Jurka J."/>
            <person name="Salamov A."/>
            <person name="Shapiro H."/>
            <person name="Schmutz J."/>
            <person name="Grimwood J."/>
            <person name="Lindquist E."/>
            <person name="Lucas S."/>
            <person name="Grigoriev I.V."/>
            <person name="Schmitt R."/>
            <person name="Kirk D."/>
            <person name="Rokhsar D.S."/>
        </authorList>
    </citation>
    <scope>NUCLEOTIDE SEQUENCE [LARGE SCALE GENOMIC DNA]</scope>
    <source>
        <strain evidence="3">f. Nagariensis / Eve</strain>
    </source>
</reference>
<gene>
    <name evidence="2" type="ORF">VOLCADRAFT_95066</name>
</gene>
<name>D8U6I0_VOLCA</name>
<dbReference type="GeneID" id="9624069"/>
<evidence type="ECO:0000313" key="3">
    <source>
        <dbReference type="Proteomes" id="UP000001058"/>
    </source>
</evidence>
<organism evidence="3">
    <name type="scientific">Volvox carteri f. nagariensis</name>
    <dbReference type="NCBI Taxonomy" id="3068"/>
    <lineage>
        <taxon>Eukaryota</taxon>
        <taxon>Viridiplantae</taxon>
        <taxon>Chlorophyta</taxon>
        <taxon>core chlorophytes</taxon>
        <taxon>Chlorophyceae</taxon>
        <taxon>CS clade</taxon>
        <taxon>Chlamydomonadales</taxon>
        <taxon>Volvocaceae</taxon>
        <taxon>Volvox</taxon>
    </lineage>
</organism>
<dbReference type="KEGG" id="vcn:VOLCADRAFT_95066"/>
<feature type="compositionally biased region" description="Gly residues" evidence="1">
    <location>
        <begin position="303"/>
        <end position="320"/>
    </location>
</feature>
<keyword evidence="3" id="KW-1185">Reference proteome</keyword>
<dbReference type="AlphaFoldDB" id="D8U6I0"/>
<proteinExistence type="predicted"/>
<feature type="region of interest" description="Disordered" evidence="1">
    <location>
        <begin position="30"/>
        <end position="66"/>
    </location>
</feature>
<protein>
    <submittedName>
        <fullName evidence="2">Uncharacterized protein</fullName>
    </submittedName>
</protein>
<evidence type="ECO:0000313" key="2">
    <source>
        <dbReference type="EMBL" id="EFJ44651.1"/>
    </source>
</evidence>